<dbReference type="AlphaFoldDB" id="A0A7R6PL72"/>
<dbReference type="Gene3D" id="3.40.50.720">
    <property type="entry name" value="NAD(P)-binding Rossmann-like Domain"/>
    <property type="match status" value="1"/>
</dbReference>
<dbReference type="KEGG" id="njp:NEJAP_3223"/>
<accession>A0A7R6PL72</accession>
<dbReference type="Pfam" id="PF13380">
    <property type="entry name" value="CoA_binding_2"/>
    <property type="match status" value="1"/>
</dbReference>
<dbReference type="PANTHER" id="PTHR33303">
    <property type="entry name" value="CYTOPLASMIC PROTEIN-RELATED"/>
    <property type="match status" value="1"/>
</dbReference>
<gene>
    <name evidence="2" type="ORF">NEJAP_3223</name>
</gene>
<protein>
    <recommendedName>
        <fullName evidence="1">CoA-binding domain-containing protein</fullName>
    </recommendedName>
</protein>
<evidence type="ECO:0000313" key="2">
    <source>
        <dbReference type="EMBL" id="BBB31161.1"/>
    </source>
</evidence>
<dbReference type="SMART" id="SM00881">
    <property type="entry name" value="CoA_binding"/>
    <property type="match status" value="1"/>
</dbReference>
<dbReference type="Proteomes" id="UP000595332">
    <property type="component" value="Chromosome"/>
</dbReference>
<name>A0A7R6PL72_9GAMM</name>
<evidence type="ECO:0000313" key="3">
    <source>
        <dbReference type="Proteomes" id="UP000595332"/>
    </source>
</evidence>
<proteinExistence type="predicted"/>
<keyword evidence="3" id="KW-1185">Reference proteome</keyword>
<dbReference type="InterPro" id="IPR003781">
    <property type="entry name" value="CoA-bd"/>
</dbReference>
<dbReference type="PANTHER" id="PTHR33303:SF2">
    <property type="entry name" value="COA-BINDING DOMAIN-CONTAINING PROTEIN"/>
    <property type="match status" value="1"/>
</dbReference>
<dbReference type="RefSeq" id="WP_201348282.1">
    <property type="nucleotide sequence ID" value="NZ_AP014546.1"/>
</dbReference>
<sequence length="140" mass="14911">MSEIEKVKRVLESSRVIALVGASLKPERASYRVMAFLLNQGYQVIPVNPVKAGQQLHGQTILASLQDISETVDLVDVFRNSEAAASVVDDAIGIGAKAVWMQLGVINQPAADRAEAAGLDVIMDRCPAIDIPSLGISKIS</sequence>
<feature type="domain" description="CoA-binding" evidence="1">
    <location>
        <begin position="11"/>
        <end position="105"/>
    </location>
</feature>
<dbReference type="SUPFAM" id="SSF51735">
    <property type="entry name" value="NAD(P)-binding Rossmann-fold domains"/>
    <property type="match status" value="1"/>
</dbReference>
<reference evidence="2 3" key="1">
    <citation type="journal article" date="2008" name="Int. J. Syst. Evol. Microbiol.">
        <title>Neptunomonas japonica sp. nov., an Osedax japonicus symbiont-like bacterium isolated from sediment adjacent to sperm whale carcasses off Kagoshima, Japan.</title>
        <authorList>
            <person name="Miyazaki M."/>
            <person name="Nogi Y."/>
            <person name="Fujiwara Y."/>
            <person name="Kawato M."/>
            <person name="Kubokawa K."/>
            <person name="Horikoshi K."/>
        </authorList>
    </citation>
    <scope>NUCLEOTIDE SEQUENCE [LARGE SCALE GENOMIC DNA]</scope>
    <source>
        <strain evidence="2 3">JAMM 1380</strain>
    </source>
</reference>
<organism evidence="2 3">
    <name type="scientific">Neptunomonas japonica JAMM 1380</name>
    <dbReference type="NCBI Taxonomy" id="1441457"/>
    <lineage>
        <taxon>Bacteria</taxon>
        <taxon>Pseudomonadati</taxon>
        <taxon>Pseudomonadota</taxon>
        <taxon>Gammaproteobacteria</taxon>
        <taxon>Oceanospirillales</taxon>
        <taxon>Oceanospirillaceae</taxon>
        <taxon>Neptunomonas</taxon>
    </lineage>
</organism>
<dbReference type="InterPro" id="IPR036291">
    <property type="entry name" value="NAD(P)-bd_dom_sf"/>
</dbReference>
<dbReference type="EMBL" id="AP014546">
    <property type="protein sequence ID" value="BBB31161.1"/>
    <property type="molecule type" value="Genomic_DNA"/>
</dbReference>
<evidence type="ECO:0000259" key="1">
    <source>
        <dbReference type="SMART" id="SM00881"/>
    </source>
</evidence>